<accession>A0A132Z7Q2</accession>
<evidence type="ECO:0000313" key="18">
    <source>
        <dbReference type="Proteomes" id="UP000224303"/>
    </source>
</evidence>
<dbReference type="AlphaFoldDB" id="A0A132Z7Q2"/>
<keyword evidence="7" id="KW-0804">Transcription</keyword>
<dbReference type="EMBL" id="PJVH01000002">
    <property type="protein sequence ID" value="RXU92264.1"/>
    <property type="molecule type" value="Genomic_DNA"/>
</dbReference>
<comment type="cofactor">
    <cofactor evidence="8">
        <name>Zn(2+)</name>
        <dbReference type="ChEBI" id="CHEBI:29105"/>
    </cofactor>
    <text evidence="8">Binds 1 zinc ion per subunit.</text>
</comment>
<dbReference type="EMBL" id="QHGU01000009">
    <property type="protein sequence ID" value="PZM56659.1"/>
    <property type="molecule type" value="Genomic_DNA"/>
</dbReference>
<dbReference type="Proteomes" id="UP000289562">
    <property type="component" value="Unassembled WGS sequence"/>
</dbReference>
<dbReference type="Proteomes" id="UP001139644">
    <property type="component" value="Unassembled WGS sequence"/>
</dbReference>
<dbReference type="InterPro" id="IPR002481">
    <property type="entry name" value="FUR"/>
</dbReference>
<dbReference type="Proteomes" id="UP000070452">
    <property type="component" value="Unassembled WGS sequence"/>
</dbReference>
<dbReference type="Proteomes" id="UP000224303">
    <property type="component" value="Unassembled WGS sequence"/>
</dbReference>
<comment type="cofactor">
    <cofactor evidence="9">
        <name>Mn(2+)</name>
        <dbReference type="ChEBI" id="CHEBI:29035"/>
    </cofactor>
    <cofactor evidence="9">
        <name>Fe(2+)</name>
        <dbReference type="ChEBI" id="CHEBI:29033"/>
    </cofactor>
    <text evidence="9">Binds 1 Mn(2+) or Fe(2+) ion per subunit.</text>
</comment>
<dbReference type="GO" id="GO:0003700">
    <property type="term" value="F:DNA-binding transcription factor activity"/>
    <property type="evidence" value="ECO:0007669"/>
    <property type="project" value="InterPro"/>
</dbReference>
<dbReference type="Gene3D" id="3.30.1490.190">
    <property type="match status" value="1"/>
</dbReference>
<reference evidence="13" key="7">
    <citation type="submission" date="2023-03" db="EMBL/GenBank/DDBJ databases">
        <authorList>
            <person name="Shen W."/>
            <person name="Cai J."/>
        </authorList>
    </citation>
    <scope>NUCLEOTIDE SEQUENCE</scope>
    <source>
        <strain evidence="13">B1010-2</strain>
    </source>
</reference>
<proteinExistence type="inferred from homology"/>
<evidence type="ECO:0000256" key="9">
    <source>
        <dbReference type="PIRSR" id="PIRSR602481-2"/>
    </source>
</evidence>
<dbReference type="EMBL" id="LRHK01000005">
    <property type="protein sequence ID" value="KWX16630.1"/>
    <property type="molecule type" value="Genomic_DNA"/>
</dbReference>
<reference evidence="10 17" key="1">
    <citation type="submission" date="2016-01" db="EMBL/GenBank/DDBJ databases">
        <title>Molecular Mechanisms for transfer of large genomic segments between Enterococcus faecium strains.</title>
        <authorList>
            <person name="Garcia-Solache M.A."/>
            <person name="Lebreton F."/>
            <person name="Mclaughlin R.E."/>
            <person name="Whiteaker J.D."/>
            <person name="Gilmore M.S."/>
            <person name="Rice L.B."/>
        </authorList>
    </citation>
    <scope>NUCLEOTIDE SEQUENCE [LARGE SCALE GENOMIC DNA]</scope>
    <source>
        <strain evidence="10 17">D344RRF x C68</strain>
    </source>
</reference>
<evidence type="ECO:0000256" key="5">
    <source>
        <dbReference type="ARBA" id="ARBA00023015"/>
    </source>
</evidence>
<evidence type="ECO:0000313" key="16">
    <source>
        <dbReference type="EMBL" id="RXU92264.1"/>
    </source>
</evidence>
<feature type="binding site" evidence="8">
    <location>
        <position position="107"/>
    </location>
    <ligand>
        <name>Zn(2+)</name>
        <dbReference type="ChEBI" id="CHEBI:29105"/>
    </ligand>
</feature>
<dbReference type="PANTHER" id="PTHR33202">
    <property type="entry name" value="ZINC UPTAKE REGULATION PROTEIN"/>
    <property type="match status" value="1"/>
</dbReference>
<comment type="similarity">
    <text evidence="1">Belongs to the Fur family.</text>
</comment>
<evidence type="ECO:0000256" key="1">
    <source>
        <dbReference type="ARBA" id="ARBA00007957"/>
    </source>
</evidence>
<reference evidence="14 18" key="2">
    <citation type="submission" date="2017-10" db="EMBL/GenBank/DDBJ databases">
        <title>Draft genomes of the Enterococcus faecium isolated from human feces before and after Helicobacter pylori eradication therapy.</title>
        <authorList>
            <person name="Prianichniikov N.A."/>
            <person name="Glushchenko O.E."/>
            <person name="Malakhova M.V."/>
        </authorList>
    </citation>
    <scope>NUCLEOTIDE SEQUENCE [LARGE SCALE GENOMIC DNA]</scope>
    <source>
        <strain evidence="14 18">Hp_5-7</strain>
    </source>
</reference>
<evidence type="ECO:0000256" key="7">
    <source>
        <dbReference type="ARBA" id="ARBA00023163"/>
    </source>
</evidence>
<evidence type="ECO:0000256" key="4">
    <source>
        <dbReference type="ARBA" id="ARBA00022833"/>
    </source>
</evidence>
<organism evidence="12 21">
    <name type="scientific">Enterococcus faecium</name>
    <name type="common">Streptococcus faecium</name>
    <dbReference type="NCBI Taxonomy" id="1352"/>
    <lineage>
        <taxon>Bacteria</taxon>
        <taxon>Bacillati</taxon>
        <taxon>Bacillota</taxon>
        <taxon>Bacilli</taxon>
        <taxon>Lactobacillales</taxon>
        <taxon>Enterococcaceae</taxon>
        <taxon>Enterococcus</taxon>
    </lineage>
</organism>
<feature type="binding site" evidence="9">
    <location>
        <position position="136"/>
    </location>
    <ligand>
        <name>Fe cation</name>
        <dbReference type="ChEBI" id="CHEBI:24875"/>
    </ligand>
</feature>
<evidence type="ECO:0000313" key="20">
    <source>
        <dbReference type="Proteomes" id="UP000289562"/>
    </source>
</evidence>
<dbReference type="PATRIC" id="fig|1352.655.peg.1531"/>
<reference evidence="15 19" key="4">
    <citation type="submission" date="2018-05" db="EMBL/GenBank/DDBJ databases">
        <title>Vancomycin-resistant Enterococcus faecium strain from Chelyabinsk, Russia.</title>
        <authorList>
            <person name="Gostev V."/>
            <person name="Goncharov A."/>
            <person name="Kolodzhieva V."/>
            <person name="Suvorov A."/>
            <person name="Sidorenko S."/>
            <person name="Zueva L."/>
        </authorList>
    </citation>
    <scope>NUCLEOTIDE SEQUENCE [LARGE SCALE GENOMIC DNA]</scope>
    <source>
        <strain evidence="15 19">20</strain>
    </source>
</reference>
<feature type="binding site" evidence="8">
    <location>
        <position position="104"/>
    </location>
    <ligand>
        <name>Zn(2+)</name>
        <dbReference type="ChEBI" id="CHEBI:29105"/>
    </ligand>
</feature>
<keyword evidence="6" id="KW-0238">DNA-binding</keyword>
<keyword evidence="5" id="KW-0805">Transcription regulation</keyword>
<dbReference type="Proteomes" id="UP001260956">
    <property type="component" value="Unassembled WGS sequence"/>
</dbReference>
<keyword evidence="9" id="KW-0408">Iron</keyword>
<gene>
    <name evidence="10" type="ORF">AWT83_14010</name>
    <name evidence="14" type="ORF">CQR37_08555</name>
    <name evidence="16" type="ORF">CYQ77_01085</name>
    <name evidence="15" type="ORF">DKP91_03090</name>
    <name evidence="11" type="ORF">KYX88_05400</name>
    <name evidence="12" type="ORF">M3X98_04445</name>
    <name evidence="13" type="ORF">P6Z85_00845</name>
</gene>
<dbReference type="PANTHER" id="PTHR33202:SF7">
    <property type="entry name" value="FERRIC UPTAKE REGULATION PROTEIN"/>
    <property type="match status" value="1"/>
</dbReference>
<keyword evidence="4 8" id="KW-0862">Zinc</keyword>
<dbReference type="Gene3D" id="1.10.10.10">
    <property type="entry name" value="Winged helix-like DNA-binding domain superfamily/Winged helix DNA-binding domain"/>
    <property type="match status" value="1"/>
</dbReference>
<dbReference type="GO" id="GO:0008270">
    <property type="term" value="F:zinc ion binding"/>
    <property type="evidence" value="ECO:0007669"/>
    <property type="project" value="TreeGrafter"/>
</dbReference>
<dbReference type="Pfam" id="PF01475">
    <property type="entry name" value="FUR"/>
    <property type="match status" value="1"/>
</dbReference>
<evidence type="ECO:0000313" key="19">
    <source>
        <dbReference type="Proteomes" id="UP000249070"/>
    </source>
</evidence>
<sequence>MVMNAISAMKKTKQQLHEAGFKLTPQREATLLVLLENEKEHLSAEEIFFLVKKKSPEIGLATVYRTLEILTELKIVDKVSFNDGLARYDLRKEGAKHFHHHLLCLNCGTIEEVEEDLLLEVEQVVEERYHFLVKDHRLTFHGICQECYEKEKRNQSV</sequence>
<keyword evidence="2" id="KW-0678">Repressor</keyword>
<dbReference type="InterPro" id="IPR036390">
    <property type="entry name" value="WH_DNA-bd_sf"/>
</dbReference>
<evidence type="ECO:0000313" key="14">
    <source>
        <dbReference type="EMBL" id="PHL21398.1"/>
    </source>
</evidence>
<evidence type="ECO:0000256" key="3">
    <source>
        <dbReference type="ARBA" id="ARBA00022723"/>
    </source>
</evidence>
<name>A0A132Z7Q2_ENTFC</name>
<feature type="binding site" evidence="8">
    <location>
        <position position="144"/>
    </location>
    <ligand>
        <name>Zn(2+)</name>
        <dbReference type="ChEBI" id="CHEBI:29105"/>
    </ligand>
</feature>
<evidence type="ECO:0000313" key="11">
    <source>
        <dbReference type="EMBL" id="MBX4222281.1"/>
    </source>
</evidence>
<feature type="binding site" evidence="8">
    <location>
        <position position="147"/>
    </location>
    <ligand>
        <name>Zn(2+)</name>
        <dbReference type="ChEBI" id="CHEBI:29105"/>
    </ligand>
</feature>
<reference evidence="16 20" key="3">
    <citation type="submission" date="2017-12" db="EMBL/GenBank/DDBJ databases">
        <title>A pool of 800 enterococci isolated from chicken carcass rinse samples from New Zealand.</title>
        <authorList>
            <person name="Zhang J."/>
            <person name="Rogers L."/>
            <person name="Midwinter A."/>
            <person name="French N."/>
        </authorList>
    </citation>
    <scope>NUCLEOTIDE SEQUENCE [LARGE SCALE GENOMIC DNA]</scope>
    <source>
        <strain evidence="16 20">EN697</strain>
    </source>
</reference>
<dbReference type="SUPFAM" id="SSF46785">
    <property type="entry name" value="Winged helix' DNA-binding domain"/>
    <property type="match status" value="1"/>
</dbReference>
<dbReference type="CDD" id="cd07153">
    <property type="entry name" value="Fur_like"/>
    <property type="match status" value="1"/>
</dbReference>
<evidence type="ECO:0000313" key="10">
    <source>
        <dbReference type="EMBL" id="KWX16630.1"/>
    </source>
</evidence>
<evidence type="ECO:0000256" key="8">
    <source>
        <dbReference type="PIRSR" id="PIRSR602481-1"/>
    </source>
</evidence>
<dbReference type="EMBL" id="JAIFOC010000039">
    <property type="protein sequence ID" value="MBX4222281.1"/>
    <property type="molecule type" value="Genomic_DNA"/>
</dbReference>
<dbReference type="EMBL" id="JAMWMK010000005">
    <property type="protein sequence ID" value="MDC4247306.1"/>
    <property type="molecule type" value="Genomic_DNA"/>
</dbReference>
<evidence type="ECO:0000313" key="15">
    <source>
        <dbReference type="EMBL" id="PZM56659.1"/>
    </source>
</evidence>
<dbReference type="GO" id="GO:1900376">
    <property type="term" value="P:regulation of secondary metabolite biosynthetic process"/>
    <property type="evidence" value="ECO:0007669"/>
    <property type="project" value="TreeGrafter"/>
</dbReference>
<dbReference type="EMBL" id="JARPTX010000002">
    <property type="protein sequence ID" value="MDT2368738.1"/>
    <property type="molecule type" value="Genomic_DNA"/>
</dbReference>
<evidence type="ECO:0000256" key="2">
    <source>
        <dbReference type="ARBA" id="ARBA00022491"/>
    </source>
</evidence>
<dbReference type="GO" id="GO:0000976">
    <property type="term" value="F:transcription cis-regulatory region binding"/>
    <property type="evidence" value="ECO:0007669"/>
    <property type="project" value="TreeGrafter"/>
</dbReference>
<dbReference type="Proteomes" id="UP001141166">
    <property type="component" value="Unassembled WGS sequence"/>
</dbReference>
<evidence type="ECO:0000256" key="6">
    <source>
        <dbReference type="ARBA" id="ARBA00023125"/>
    </source>
</evidence>
<dbReference type="FunFam" id="1.10.10.10:FF:000051">
    <property type="entry name" value="Fur family transcriptional regulator"/>
    <property type="match status" value="1"/>
</dbReference>
<dbReference type="EMBL" id="PCGC01000017">
    <property type="protein sequence ID" value="PHL21398.1"/>
    <property type="molecule type" value="Genomic_DNA"/>
</dbReference>
<dbReference type="InterPro" id="IPR036388">
    <property type="entry name" value="WH-like_DNA-bd_sf"/>
</dbReference>
<keyword evidence="3 8" id="KW-0479">Metal-binding</keyword>
<protein>
    <submittedName>
        <fullName evidence="10">Fur family transcriptional regulator</fullName>
    </submittedName>
    <submittedName>
        <fullName evidence="12">Transcriptional repressor</fullName>
    </submittedName>
</protein>
<dbReference type="InterPro" id="IPR043135">
    <property type="entry name" value="Fur_C"/>
</dbReference>
<evidence type="ECO:0000313" key="12">
    <source>
        <dbReference type="EMBL" id="MDC4247306.1"/>
    </source>
</evidence>
<comment type="caution">
    <text evidence="12">The sequence shown here is derived from an EMBL/GenBank/DDBJ whole genome shotgun (WGS) entry which is preliminary data.</text>
</comment>
<evidence type="ECO:0000313" key="17">
    <source>
        <dbReference type="Proteomes" id="UP000070452"/>
    </source>
</evidence>
<evidence type="ECO:0000313" key="21">
    <source>
        <dbReference type="Proteomes" id="UP001141166"/>
    </source>
</evidence>
<reference evidence="11" key="5">
    <citation type="journal article" date="2022" name="J. Anim. Sci.">
        <title>Whole genome sequence analyses-based assessment of virulence potential and antimicrobial susceptibilities and resistance of Enterococcus faecium strains isolated from commercial swine and cattle probiotic products.</title>
        <authorList>
            <person name="Shridhar P.B."/>
            <person name="Amachawadi R.G."/>
            <person name="Tokach M."/>
            <person name="Patel I."/>
            <person name="Gangiredla J."/>
            <person name="Mammel M."/>
            <person name="Nagaraja T.G."/>
        </authorList>
    </citation>
    <scope>NUCLEOTIDE SEQUENCE</scope>
    <source>
        <strain evidence="11">EF215</strain>
    </source>
</reference>
<dbReference type="Proteomes" id="UP000249070">
    <property type="component" value="Unassembled WGS sequence"/>
</dbReference>
<dbReference type="RefSeq" id="WP_002294385.1">
    <property type="nucleotide sequence ID" value="NZ_AP019394.1"/>
</dbReference>
<evidence type="ECO:0000313" key="13">
    <source>
        <dbReference type="EMBL" id="MDT2368738.1"/>
    </source>
</evidence>
<dbReference type="GO" id="GO:0045892">
    <property type="term" value="P:negative regulation of DNA-templated transcription"/>
    <property type="evidence" value="ECO:0007669"/>
    <property type="project" value="TreeGrafter"/>
</dbReference>
<dbReference type="GeneID" id="66454018"/>
<reference evidence="12" key="6">
    <citation type="submission" date="2022-05" db="EMBL/GenBank/DDBJ databases">
        <title>Draft genome sequences of Clostridium perfringens strains isolated from Peru.</title>
        <authorList>
            <person name="Hurtado R."/>
            <person name="Lima L."/>
            <person name="Sousa T."/>
            <person name="Jaiswal A.K."/>
            <person name="Tiwari S."/>
            <person name="Maturrano L."/>
            <person name="Brenig B."/>
            <person name="Azevedo V."/>
        </authorList>
    </citation>
    <scope>NUCLEOTIDE SEQUENCE</scope>
    <source>
        <strain evidence="12">CP4</strain>
    </source>
</reference>